<protein>
    <recommendedName>
        <fullName evidence="12">GPI ethanolamine phosphate transferase 2 C-terminal domain-containing protein</fullName>
    </recommendedName>
</protein>
<keyword evidence="14" id="KW-1185">Reference proteome</keyword>
<proteinExistence type="inferred from homology"/>
<evidence type="ECO:0000256" key="1">
    <source>
        <dbReference type="ARBA" id="ARBA00004477"/>
    </source>
</evidence>
<keyword evidence="5" id="KW-0808">Transferase</keyword>
<evidence type="ECO:0000256" key="5">
    <source>
        <dbReference type="ARBA" id="ARBA00022679"/>
    </source>
</evidence>
<evidence type="ECO:0000256" key="2">
    <source>
        <dbReference type="ARBA" id="ARBA00004687"/>
    </source>
</evidence>
<feature type="transmembrane region" description="Helical" evidence="11">
    <location>
        <begin position="848"/>
        <end position="868"/>
    </location>
</feature>
<evidence type="ECO:0000259" key="12">
    <source>
        <dbReference type="Pfam" id="PF19316"/>
    </source>
</evidence>
<accession>B3S1D2</accession>
<dbReference type="Pfam" id="PF19316">
    <property type="entry name" value="PIGO_PIGG"/>
    <property type="match status" value="2"/>
</dbReference>
<dbReference type="PhylomeDB" id="B3S1D2"/>
<dbReference type="OMA" id="MAVGHGC"/>
<feature type="transmembrane region" description="Helical" evidence="11">
    <location>
        <begin position="461"/>
        <end position="484"/>
    </location>
</feature>
<reference evidence="13 14" key="1">
    <citation type="journal article" date="2008" name="Nature">
        <title>The Trichoplax genome and the nature of placozoans.</title>
        <authorList>
            <person name="Srivastava M."/>
            <person name="Begovic E."/>
            <person name="Chapman J."/>
            <person name="Putnam N.H."/>
            <person name="Hellsten U."/>
            <person name="Kawashima T."/>
            <person name="Kuo A."/>
            <person name="Mitros T."/>
            <person name="Salamov A."/>
            <person name="Carpenter M.L."/>
            <person name="Signorovitch A.Y."/>
            <person name="Moreno M.A."/>
            <person name="Kamm K."/>
            <person name="Grimwood J."/>
            <person name="Schmutz J."/>
            <person name="Shapiro H."/>
            <person name="Grigoriev I.V."/>
            <person name="Buss L.W."/>
            <person name="Schierwater B."/>
            <person name="Dellaporta S.L."/>
            <person name="Rokhsar D.S."/>
        </authorList>
    </citation>
    <scope>NUCLEOTIDE SEQUENCE [LARGE SCALE GENOMIC DNA]</scope>
    <source>
        <strain evidence="13 14">Grell-BS-1999</strain>
    </source>
</reference>
<evidence type="ECO:0000256" key="4">
    <source>
        <dbReference type="ARBA" id="ARBA00022502"/>
    </source>
</evidence>
<evidence type="ECO:0000313" key="13">
    <source>
        <dbReference type="EMBL" id="EDV22986.1"/>
    </source>
</evidence>
<dbReference type="InterPro" id="IPR039527">
    <property type="entry name" value="PIGG/GPI7"/>
</dbReference>
<dbReference type="Proteomes" id="UP000009022">
    <property type="component" value="Unassembled WGS sequence"/>
</dbReference>
<feature type="transmembrane region" description="Helical" evidence="11">
    <location>
        <begin position="518"/>
        <end position="538"/>
    </location>
</feature>
<dbReference type="GO" id="GO:0005789">
    <property type="term" value="C:endoplasmic reticulum membrane"/>
    <property type="evidence" value="ECO:0000318"/>
    <property type="project" value="GO_Central"/>
</dbReference>
<dbReference type="eggNOG" id="KOG2125">
    <property type="taxonomic scope" value="Eukaryota"/>
</dbReference>
<feature type="transmembrane region" description="Helical" evidence="11">
    <location>
        <begin position="7"/>
        <end position="29"/>
    </location>
</feature>
<dbReference type="KEGG" id="tad:TRIADDRAFT_57788"/>
<dbReference type="RefSeq" id="XP_002113896.1">
    <property type="nucleotide sequence ID" value="XM_002113860.1"/>
</dbReference>
<dbReference type="GeneID" id="6755431"/>
<dbReference type="GO" id="GO:0006506">
    <property type="term" value="P:GPI anchor biosynthetic process"/>
    <property type="evidence" value="ECO:0000318"/>
    <property type="project" value="GO_Central"/>
</dbReference>
<comment type="pathway">
    <text evidence="2">Glycolipid biosynthesis; glycosylphosphatidylinositol-anchor biosynthesis.</text>
</comment>
<evidence type="ECO:0000256" key="3">
    <source>
        <dbReference type="ARBA" id="ARBA00005315"/>
    </source>
</evidence>
<dbReference type="GO" id="GO:0051267">
    <property type="term" value="F:CP2 mannose-ethanolamine phosphotransferase activity"/>
    <property type="evidence" value="ECO:0000318"/>
    <property type="project" value="GO_Central"/>
</dbReference>
<dbReference type="InParanoid" id="B3S1D2"/>
<dbReference type="PANTHER" id="PTHR23072:SF0">
    <property type="entry name" value="GPI ETHANOLAMINE PHOSPHATE TRANSFERASE 2"/>
    <property type="match status" value="1"/>
</dbReference>
<dbReference type="UniPathway" id="UPA00196"/>
<gene>
    <name evidence="13" type="ORF">TRIADDRAFT_57788</name>
</gene>
<evidence type="ECO:0000313" key="14">
    <source>
        <dbReference type="Proteomes" id="UP000009022"/>
    </source>
</evidence>
<keyword evidence="8 11" id="KW-1133">Transmembrane helix</keyword>
<dbReference type="STRING" id="10228.B3S1D2"/>
<dbReference type="EMBL" id="DS985247">
    <property type="protein sequence ID" value="EDV22986.1"/>
    <property type="molecule type" value="Genomic_DNA"/>
</dbReference>
<feature type="transmembrane region" description="Helical" evidence="11">
    <location>
        <begin position="807"/>
        <end position="828"/>
    </location>
</feature>
<dbReference type="AlphaFoldDB" id="B3S1D2"/>
<dbReference type="HOGENOM" id="CLU_004770_4_0_1"/>
<keyword evidence="7" id="KW-0256">Endoplasmic reticulum</keyword>
<keyword evidence="4" id="KW-0337">GPI-anchor biosynthesis</keyword>
<keyword evidence="9 11" id="KW-0472">Membrane</keyword>
<dbReference type="PANTHER" id="PTHR23072">
    <property type="entry name" value="PHOSPHATIDYLINOSITOL GLYCAN-RELATED"/>
    <property type="match status" value="1"/>
</dbReference>
<feature type="transmembrane region" description="Helical" evidence="11">
    <location>
        <begin position="772"/>
        <end position="795"/>
    </location>
</feature>
<feature type="transmembrane region" description="Helical" evidence="11">
    <location>
        <begin position="698"/>
        <end position="722"/>
    </location>
</feature>
<keyword evidence="6 11" id="KW-0812">Transmembrane</keyword>
<evidence type="ECO:0000256" key="7">
    <source>
        <dbReference type="ARBA" id="ARBA00022824"/>
    </source>
</evidence>
<dbReference type="InterPro" id="IPR002591">
    <property type="entry name" value="Phosphodiest/P_Trfase"/>
</dbReference>
<dbReference type="Gene3D" id="3.40.720.10">
    <property type="entry name" value="Alkaline Phosphatase, subunit A"/>
    <property type="match status" value="1"/>
</dbReference>
<evidence type="ECO:0000256" key="10">
    <source>
        <dbReference type="ARBA" id="ARBA00023180"/>
    </source>
</evidence>
<dbReference type="CDD" id="cd16024">
    <property type="entry name" value="GPI_EPT_2"/>
    <property type="match status" value="1"/>
</dbReference>
<comment type="similarity">
    <text evidence="3">Belongs to the PIGG/PIGN/PIGO family. PIGG subfamily.</text>
</comment>
<evidence type="ECO:0000256" key="11">
    <source>
        <dbReference type="SAM" id="Phobius"/>
    </source>
</evidence>
<name>B3S1D2_TRIAD</name>
<dbReference type="InterPro" id="IPR037674">
    <property type="entry name" value="PIG-G_N"/>
</dbReference>
<dbReference type="CTD" id="6755431"/>
<dbReference type="InterPro" id="IPR017850">
    <property type="entry name" value="Alkaline_phosphatase_core_sf"/>
</dbReference>
<evidence type="ECO:0000256" key="8">
    <source>
        <dbReference type="ARBA" id="ARBA00022989"/>
    </source>
</evidence>
<dbReference type="SUPFAM" id="SSF53649">
    <property type="entry name" value="Alkaline phosphatase-like"/>
    <property type="match status" value="1"/>
</dbReference>
<comment type="subcellular location">
    <subcellularLocation>
        <location evidence="1">Endoplasmic reticulum membrane</location>
        <topology evidence="1">Multi-pass membrane protein</topology>
    </subcellularLocation>
</comment>
<feature type="transmembrane region" description="Helical" evidence="11">
    <location>
        <begin position="432"/>
        <end position="449"/>
    </location>
</feature>
<evidence type="ECO:0000256" key="9">
    <source>
        <dbReference type="ARBA" id="ARBA00023136"/>
    </source>
</evidence>
<dbReference type="OrthoDB" id="272139at2759"/>
<keyword evidence="10" id="KW-0325">Glycoprotein</keyword>
<organism evidence="13 14">
    <name type="scientific">Trichoplax adhaerens</name>
    <name type="common">Trichoplax reptans</name>
    <dbReference type="NCBI Taxonomy" id="10228"/>
    <lineage>
        <taxon>Eukaryota</taxon>
        <taxon>Metazoa</taxon>
        <taxon>Placozoa</taxon>
        <taxon>Uniplacotomia</taxon>
        <taxon>Trichoplacea</taxon>
        <taxon>Trichoplacidae</taxon>
        <taxon>Trichoplax</taxon>
    </lineage>
</organism>
<sequence>MDLDRHKLFLLILVVYHLVAIGLFAKGYFPIKTNAAGYSTLVTTPPEPYKPARCDGVWCGSNYTIPPQFGRLVIMVIDALRADFILSQTQRMQFVEQLINSRQALAYPVKTHTPTVTTPRIKSMTSGSIPGFSDFFGNMASTSLNDDNILSQFLRAKWNITFFGDDTWVKLFPKHFLRKDGVISFFVSDFYEVDNNVTRHVRPELRRKDWQVMILHYLGLDHIGHTARPSSPLVVPKLKEMDDIVKVIYNALEDQDKHTKLPSLFVLCGDHGMSDTGSHGGASYAEIMTPFVFMSPTFADKSLPSSPKSSTVDKLLQKQVNQIDFVPTISTLFGFPIPKNNLGVVINELTSVNYEDDLESLRYKLRSLQLNIDQLMVICKKNIPSDSLWRHYQHIQQSHSDWLREYHRSNHSNSNHLIVKAEHIINLYSDQLHAVYFFLLYGFIHFQLFRSFPQTLPIEKLTSTVAGFIFFICSSLIMLIHLVLCTGLNFTKSALCSIIFHTFTLFSSSFIEEEHQTWYYICPTFFAMLSLSFLRQYFSETRWGENVIAKASSRTIPSRSGTRRIRKIVSSSHYDQTAHSGPVFHQDRMGMAANLTNFEDQRLQSFVSTSDFDDSTTTDKVSIWQAKKEILCSTCILACSRLIRSWNRTGDKWSHLPDVGDWLNLPDNKVILSITSLLSLLAIHILRTTCHTKFEQVIIACGLLCCYAYRAALGTTILPIPLSNMLRISSLLVACAHYSIGQACYFALGNSNSLATVDISAGFVGLRGHNDIAMVILTFVGTYTGQLIGAMSFIIYSLKQSNSYLNLWQYCGVLLLSRSQIISFYYLLVDVMRYHPFSWSVFLPKLMYEGATSIVYCLLITIILFSIGKVQNFEYSIKT</sequence>
<evidence type="ECO:0000256" key="6">
    <source>
        <dbReference type="ARBA" id="ARBA00022692"/>
    </source>
</evidence>
<dbReference type="InterPro" id="IPR045687">
    <property type="entry name" value="PIGG/GPI7_C"/>
</dbReference>
<feature type="domain" description="GPI ethanolamine phosphate transferase 2 C-terminal" evidence="12">
    <location>
        <begin position="731"/>
        <end position="865"/>
    </location>
</feature>
<dbReference type="Pfam" id="PF01663">
    <property type="entry name" value="Phosphodiest"/>
    <property type="match status" value="1"/>
</dbReference>
<feature type="domain" description="GPI ethanolamine phosphate transferase 2 C-terminal" evidence="12">
    <location>
        <begin position="466"/>
        <end position="543"/>
    </location>
</feature>